<gene>
    <name evidence="1" type="ORF">EZS28_033435</name>
</gene>
<dbReference type="AlphaFoldDB" id="A0A5J4UKM8"/>
<comment type="caution">
    <text evidence="1">The sequence shown here is derived from an EMBL/GenBank/DDBJ whole genome shotgun (WGS) entry which is preliminary data.</text>
</comment>
<reference evidence="1 2" key="1">
    <citation type="submission" date="2019-03" db="EMBL/GenBank/DDBJ databases">
        <title>Single cell metagenomics reveals metabolic interactions within the superorganism composed of flagellate Streblomastix strix and complex community of Bacteroidetes bacteria on its surface.</title>
        <authorList>
            <person name="Treitli S.C."/>
            <person name="Kolisko M."/>
            <person name="Husnik F."/>
            <person name="Keeling P."/>
            <person name="Hampl V."/>
        </authorList>
    </citation>
    <scope>NUCLEOTIDE SEQUENCE [LARGE SCALE GENOMIC DNA]</scope>
    <source>
        <strain evidence="1">ST1C</strain>
    </source>
</reference>
<sequence>MGIKPRAVFGHSFVELAGVYVSGAFQTPQKDADQDLHSDTFIEIESCTSLLVCITNTDDSIEKKGATKQVQSNELCLI</sequence>
<accession>A0A5J4UKM8</accession>
<name>A0A5J4UKM8_9EUKA</name>
<protein>
    <submittedName>
        <fullName evidence="1">Uncharacterized protein</fullName>
    </submittedName>
</protein>
<proteinExistence type="predicted"/>
<evidence type="ECO:0000313" key="1">
    <source>
        <dbReference type="EMBL" id="KAA6371038.1"/>
    </source>
</evidence>
<organism evidence="1 2">
    <name type="scientific">Streblomastix strix</name>
    <dbReference type="NCBI Taxonomy" id="222440"/>
    <lineage>
        <taxon>Eukaryota</taxon>
        <taxon>Metamonada</taxon>
        <taxon>Preaxostyla</taxon>
        <taxon>Oxymonadida</taxon>
        <taxon>Streblomastigidae</taxon>
        <taxon>Streblomastix</taxon>
    </lineage>
</organism>
<dbReference type="EMBL" id="SNRW01014828">
    <property type="protein sequence ID" value="KAA6371038.1"/>
    <property type="molecule type" value="Genomic_DNA"/>
</dbReference>
<evidence type="ECO:0000313" key="2">
    <source>
        <dbReference type="Proteomes" id="UP000324800"/>
    </source>
</evidence>
<dbReference type="Proteomes" id="UP000324800">
    <property type="component" value="Unassembled WGS sequence"/>
</dbReference>